<dbReference type="RefSeq" id="WP_093974857.1">
    <property type="nucleotide sequence ID" value="NZ_FXXQ01000010.1"/>
</dbReference>
<dbReference type="GO" id="GO:0005737">
    <property type="term" value="C:cytoplasm"/>
    <property type="evidence" value="ECO:0007669"/>
    <property type="project" value="TreeGrafter"/>
</dbReference>
<dbReference type="GO" id="GO:0004719">
    <property type="term" value="F:protein-L-isoaspartate (D-aspartate) O-methyltransferase activity"/>
    <property type="evidence" value="ECO:0007669"/>
    <property type="project" value="InterPro"/>
</dbReference>
<evidence type="ECO:0000313" key="5">
    <source>
        <dbReference type="Proteomes" id="UP000201838"/>
    </source>
</evidence>
<evidence type="ECO:0000256" key="1">
    <source>
        <dbReference type="ARBA" id="ARBA00005369"/>
    </source>
</evidence>
<dbReference type="InterPro" id="IPR029063">
    <property type="entry name" value="SAM-dependent_MTases_sf"/>
</dbReference>
<comment type="similarity">
    <text evidence="1">Belongs to the methyltransferase superfamily. L-isoaspartyl/D-aspartyl protein methyltransferase family.</text>
</comment>
<dbReference type="CDD" id="cd02440">
    <property type="entry name" value="AdoMet_MTases"/>
    <property type="match status" value="1"/>
</dbReference>
<evidence type="ECO:0000313" key="4">
    <source>
        <dbReference type="EMBL" id="SMX24708.1"/>
    </source>
</evidence>
<dbReference type="SUPFAM" id="SSF53335">
    <property type="entry name" value="S-adenosyl-L-methionine-dependent methyltransferases"/>
    <property type="match status" value="1"/>
</dbReference>
<proteinExistence type="inferred from homology"/>
<evidence type="ECO:0000256" key="3">
    <source>
        <dbReference type="ARBA" id="ARBA00030757"/>
    </source>
</evidence>
<dbReference type="InterPro" id="IPR000682">
    <property type="entry name" value="PCMT"/>
</dbReference>
<keyword evidence="4" id="KW-0808">Transferase</keyword>
<keyword evidence="5" id="KW-1185">Reference proteome</keyword>
<gene>
    <name evidence="4" type="primary">pcm_2</name>
    <name evidence="4" type="ORF">BOA8489_02835</name>
</gene>
<protein>
    <recommendedName>
        <fullName evidence="2">Protein-L-isoaspartate O-methyltransferase</fullName>
    </recommendedName>
    <alternativeName>
        <fullName evidence="3">Protein L-isoaspartyl methyltransferase</fullName>
    </alternativeName>
</protein>
<accession>A0A238J1X4</accession>
<dbReference type="AlphaFoldDB" id="A0A238J1X4"/>
<dbReference type="PANTHER" id="PTHR11579">
    <property type="entry name" value="PROTEIN-L-ISOASPARTATE O-METHYLTRANSFERASE"/>
    <property type="match status" value="1"/>
</dbReference>
<dbReference type="Proteomes" id="UP000201838">
    <property type="component" value="Unassembled WGS sequence"/>
</dbReference>
<dbReference type="OrthoDB" id="9798496at2"/>
<dbReference type="EMBL" id="FXXQ01000010">
    <property type="protein sequence ID" value="SMX24708.1"/>
    <property type="molecule type" value="Genomic_DNA"/>
</dbReference>
<dbReference type="Gene3D" id="3.40.50.150">
    <property type="entry name" value="Vaccinia Virus protein VP39"/>
    <property type="match status" value="1"/>
</dbReference>
<reference evidence="4 5" key="1">
    <citation type="submission" date="2017-05" db="EMBL/GenBank/DDBJ databases">
        <authorList>
            <person name="Song R."/>
            <person name="Chenine A.L."/>
            <person name="Ruprecht R.M."/>
        </authorList>
    </citation>
    <scope>NUCLEOTIDE SEQUENCE [LARGE SCALE GENOMIC DNA]</scope>
    <source>
        <strain evidence="4 5">CECT 8489</strain>
    </source>
</reference>
<evidence type="ECO:0000256" key="2">
    <source>
        <dbReference type="ARBA" id="ARBA00013346"/>
    </source>
</evidence>
<dbReference type="PANTHER" id="PTHR11579:SF18">
    <property type="entry name" value="PROTEIN-L-ISOASPARTATE O-METHYLTRANSFERASE"/>
    <property type="match status" value="1"/>
</dbReference>
<keyword evidence="4" id="KW-0489">Methyltransferase</keyword>
<organism evidence="4 5">
    <name type="scientific">Boseongicola aestuarii</name>
    <dbReference type="NCBI Taxonomy" id="1470561"/>
    <lineage>
        <taxon>Bacteria</taxon>
        <taxon>Pseudomonadati</taxon>
        <taxon>Pseudomonadota</taxon>
        <taxon>Alphaproteobacteria</taxon>
        <taxon>Rhodobacterales</taxon>
        <taxon>Paracoccaceae</taxon>
        <taxon>Boseongicola</taxon>
    </lineage>
</organism>
<sequence length="217" mass="23021">MSEFARRRTIMVDTQVRPSDVTKFPIIDAMLTIPREVFVPSALQEAAYAGENLAIAPGRTLLDPRTFAKILEVVNIQPMDLVLDVACGMGYSSAVAAHLAEAVIALDDNSDLCAEAENALSSIGADNVAVVEGALDAGAAQHGPYDVILVQGGVETIPETLTDQLKDGGRIAAIFEDGRLGTVRVGLKSDGVMSWRYAFNADAPVLSAFRKSVDFAL</sequence>
<name>A0A238J1X4_9RHOB</name>
<dbReference type="GO" id="GO:0032259">
    <property type="term" value="P:methylation"/>
    <property type="evidence" value="ECO:0007669"/>
    <property type="project" value="UniProtKB-KW"/>
</dbReference>
<dbReference type="Pfam" id="PF01135">
    <property type="entry name" value="PCMT"/>
    <property type="match status" value="1"/>
</dbReference>